<reference evidence="3 4" key="1">
    <citation type="submission" date="2017-09" db="EMBL/GenBank/DDBJ databases">
        <title>Complete genome sequence of Verrucomicrobial strain HZ-65, isolated from freshwater.</title>
        <authorList>
            <person name="Choi A."/>
        </authorList>
    </citation>
    <scope>NUCLEOTIDE SEQUENCE [LARGE SCALE GENOMIC DNA]</scope>
    <source>
        <strain evidence="3 4">HZ-65</strain>
    </source>
</reference>
<dbReference type="KEGG" id="vbh:CMV30_10080"/>
<dbReference type="InterPro" id="IPR023875">
    <property type="entry name" value="DNA_repair_put"/>
</dbReference>
<feature type="domain" description="DUF4130" evidence="2">
    <location>
        <begin position="111"/>
        <end position="271"/>
    </location>
</feature>
<dbReference type="Proteomes" id="UP000217265">
    <property type="component" value="Chromosome"/>
</dbReference>
<dbReference type="InterPro" id="IPR025404">
    <property type="entry name" value="DUF4130"/>
</dbReference>
<dbReference type="OrthoDB" id="5290748at2"/>
<accession>A0A290QDE9</accession>
<gene>
    <name evidence="3" type="ORF">CMV30_10080</name>
</gene>
<sequence length="303" mass="34347">MQSIPTPEDYLTWTDTARALLTESHPPDQVLWLSPDEFSLWFVSENSAPYSVQIPPSPSPTPDSLCPPCPSSVPSVVPSENPSSPSHTSGSIRVPREFPTLARLVAAHAAPNRWEILYRVLWRLTHGEPQLLHLFTDPDVHTLRTWEKAVRRELHKLTAFVRFRQVRTDTGADHYIAWYEPEHDVIALGAPFFRRRFASMNWSILSPRRCIHWDGTALRESPGVPRTDAPTADTLEPLWLTYYASIFNPARLKINAMLREMPKRYWANLPEADLIKKLIADATPRTDAMLAASHLKSATAQSC</sequence>
<dbReference type="EMBL" id="CP023344">
    <property type="protein sequence ID" value="ATC64276.1"/>
    <property type="molecule type" value="Genomic_DNA"/>
</dbReference>
<protein>
    <recommendedName>
        <fullName evidence="2">DUF4130 domain-containing protein</fullName>
    </recommendedName>
</protein>
<feature type="compositionally biased region" description="Pro residues" evidence="1">
    <location>
        <begin position="55"/>
        <end position="71"/>
    </location>
</feature>
<organism evidence="3 4">
    <name type="scientific">Nibricoccus aquaticus</name>
    <dbReference type="NCBI Taxonomy" id="2576891"/>
    <lineage>
        <taxon>Bacteria</taxon>
        <taxon>Pseudomonadati</taxon>
        <taxon>Verrucomicrobiota</taxon>
        <taxon>Opitutia</taxon>
        <taxon>Opitutales</taxon>
        <taxon>Opitutaceae</taxon>
        <taxon>Nibricoccus</taxon>
    </lineage>
</organism>
<evidence type="ECO:0000313" key="3">
    <source>
        <dbReference type="EMBL" id="ATC64276.1"/>
    </source>
</evidence>
<dbReference type="Pfam" id="PF13566">
    <property type="entry name" value="DUF4130"/>
    <property type="match status" value="1"/>
</dbReference>
<name>A0A290QDE9_9BACT</name>
<keyword evidence="4" id="KW-1185">Reference proteome</keyword>
<evidence type="ECO:0000313" key="4">
    <source>
        <dbReference type="Proteomes" id="UP000217265"/>
    </source>
</evidence>
<dbReference type="RefSeq" id="WP_096055908.1">
    <property type="nucleotide sequence ID" value="NZ_CP023344.1"/>
</dbReference>
<dbReference type="NCBIfam" id="TIGR03915">
    <property type="entry name" value="SAM_7_link_chp"/>
    <property type="match status" value="1"/>
</dbReference>
<evidence type="ECO:0000256" key="1">
    <source>
        <dbReference type="SAM" id="MobiDB-lite"/>
    </source>
</evidence>
<feature type="region of interest" description="Disordered" evidence="1">
    <location>
        <begin position="53"/>
        <end position="92"/>
    </location>
</feature>
<proteinExistence type="predicted"/>
<feature type="compositionally biased region" description="Low complexity" evidence="1">
    <location>
        <begin position="72"/>
        <end position="86"/>
    </location>
</feature>
<dbReference type="AlphaFoldDB" id="A0A290QDE9"/>
<evidence type="ECO:0000259" key="2">
    <source>
        <dbReference type="Pfam" id="PF13566"/>
    </source>
</evidence>